<evidence type="ECO:0000256" key="1">
    <source>
        <dbReference type="SAM" id="SignalP"/>
    </source>
</evidence>
<comment type="caution">
    <text evidence="2">The sequence shown here is derived from an EMBL/GenBank/DDBJ whole genome shotgun (WGS) entry which is preliminary data.</text>
</comment>
<keyword evidence="1" id="KW-0732">Signal</keyword>
<evidence type="ECO:0000313" key="2">
    <source>
        <dbReference type="EMBL" id="NMH25642.1"/>
    </source>
</evidence>
<keyword evidence="3" id="KW-1185">Reference proteome</keyword>
<feature type="signal peptide" evidence="1">
    <location>
        <begin position="1"/>
        <end position="19"/>
    </location>
</feature>
<sequence>MGKIKLTALILFFTQFVFSQLSNFNLSVVAQNGTCTTNGTITITVSNTTPGATILYSIYKLPNLTTPVSVQSTGSLSGLGTGTYRVIATQSLGNDSGTQQQDVTITNQLVPLTYTVSGEDEVCGFDGTITVNVTTGTAVQYEIFSGPVIKPLQPSNVFTGLTAGVYQVRAFDACNQGVTRTFTMFDKNTDLNVSIIAPTMASCNSVRIGFNFSKVFEDGVIKFPIQVVTTVVPPTGAPIVTNETVTSGNNFTTIIPYFTNQPYSYSFSITDGCGTTYVLNGTVQNLSPSINYQLSNQDCEHKKVRFVGVSALILTSAPSSFTSTLPINYTSQIENYEIIIENLTEGTYVFSATNLCGTQQIITIIVNIDDPIDPYYILFDRNCQRSSAFIFGIQQITMLSCPPAYGVSMPQNYTSLINTANYAAFLNLSLGTYTFTVTDLCGEVQPMTIEVTPISNPPTVSVLEGCQDNIGTLRVSGQMTSIRLMTAPSAFPVTLPFNYTNSLISNGSMLVLDMLPPGNYTFEVIDNCQTTHQITATILGYTDDTEIDVQANCGSFNIGLEHTSTNLTGEVKFWLQKFNPNTNSWEHPFTGVSYIEGSLPNTSNSIQLENDEVTYNLATLGDFRIVKSYKAYAENSTQTVDCIRVLDTFEFKGVPRIIDIYSVSCGTNFEVVVEAEGLNPLIYRIVSKNNQPFIVENGNSSFFTGLEPAIYVFEVEDGCFNTVNAEFEMLNPSPLEITSNSVFCNGEEVVLVVPTFEFIEYQWWKGNNTTIILSTANSLVIPNFNPVTHNGVYYVRISYPDNPNSCLNQVLSYTINADTTLPNAGQGGNFSYCGTQNTVDLNTLLQGTFDTNGVWTETSSSGTLSANLWNSTNVAFGTYSFIYRVDGNCNLFDEAIINITLKEIPDVPTASSDAIICETKELNLYATSISNGTYNWVGPNGFSSSEQNPVIENISSANNGIYIVNVVLNDCPSEASSIEIFVNELPEFELFQNCINSEYVLSYEIQNNDAAVETDYDFSWFGPNNFSSIESQVTITRSETGIYGLTITDLNGCSATKEIDVIRTICEIPNVITPNNDGSNDSFDLTGFGVKKIEIYNRWGRLVYDKENYNNEWYGQNNNGESLPDSTYYYLIQMENEASTKVGWIYVTKG</sequence>
<dbReference type="NCBIfam" id="TIGR04131">
    <property type="entry name" value="Bac_Flav_CTERM"/>
    <property type="match status" value="1"/>
</dbReference>
<dbReference type="EMBL" id="JAAMPT010000207">
    <property type="protein sequence ID" value="NMH25642.1"/>
    <property type="molecule type" value="Genomic_DNA"/>
</dbReference>
<name>A0ABX1QTV5_9FLAO</name>
<dbReference type="RefSeq" id="WP_169524335.1">
    <property type="nucleotide sequence ID" value="NZ_JAAMPT010000207.1"/>
</dbReference>
<protein>
    <submittedName>
        <fullName evidence="2">Gliding motility-associated C-terminal domain-containing protein</fullName>
    </submittedName>
</protein>
<gene>
    <name evidence="2" type="ORF">G6042_10240</name>
</gene>
<dbReference type="Proteomes" id="UP000767947">
    <property type="component" value="Unassembled WGS sequence"/>
</dbReference>
<proteinExistence type="predicted"/>
<organism evidence="2 3">
    <name type="scientific">Flavobacterium solisilvae</name>
    <dbReference type="NCBI Taxonomy" id="1852019"/>
    <lineage>
        <taxon>Bacteria</taxon>
        <taxon>Pseudomonadati</taxon>
        <taxon>Bacteroidota</taxon>
        <taxon>Flavobacteriia</taxon>
        <taxon>Flavobacteriales</taxon>
        <taxon>Flavobacteriaceae</taxon>
        <taxon>Flavobacterium</taxon>
    </lineage>
</organism>
<evidence type="ECO:0000313" key="3">
    <source>
        <dbReference type="Proteomes" id="UP000767947"/>
    </source>
</evidence>
<feature type="chain" id="PRO_5045971723" evidence="1">
    <location>
        <begin position="20"/>
        <end position="1150"/>
    </location>
</feature>
<dbReference type="Gene3D" id="2.60.40.10">
    <property type="entry name" value="Immunoglobulins"/>
    <property type="match status" value="2"/>
</dbReference>
<dbReference type="InterPro" id="IPR013783">
    <property type="entry name" value="Ig-like_fold"/>
</dbReference>
<reference evidence="2 3" key="1">
    <citation type="submission" date="2020-02" db="EMBL/GenBank/DDBJ databases">
        <title>Flavobacterium sp. genome.</title>
        <authorList>
            <person name="Jung H.S."/>
            <person name="Baek J.H."/>
            <person name="Jeon C.O."/>
        </authorList>
    </citation>
    <scope>NUCLEOTIDE SEQUENCE [LARGE SCALE GENOMIC DNA]</scope>
    <source>
        <strain evidence="2 3">SE-s27</strain>
    </source>
</reference>
<dbReference type="InterPro" id="IPR026341">
    <property type="entry name" value="T9SS_type_B"/>
</dbReference>
<dbReference type="Pfam" id="PF13585">
    <property type="entry name" value="CHU_C"/>
    <property type="match status" value="1"/>
</dbReference>
<accession>A0ABX1QTV5</accession>